<feature type="compositionally biased region" description="Pro residues" evidence="10">
    <location>
        <begin position="355"/>
        <end position="368"/>
    </location>
</feature>
<feature type="region of interest" description="Disordered" evidence="10">
    <location>
        <begin position="894"/>
        <end position="914"/>
    </location>
</feature>
<evidence type="ECO:0000256" key="7">
    <source>
        <dbReference type="ARBA" id="ARBA00023163"/>
    </source>
</evidence>
<evidence type="ECO:0000313" key="14">
    <source>
        <dbReference type="WBParaSite" id="TASK_0000085101-mRNA-1"/>
    </source>
</evidence>
<dbReference type="PROSITE" id="PS50118">
    <property type="entry name" value="HMG_BOX_2"/>
    <property type="match status" value="1"/>
</dbReference>
<feature type="region of interest" description="Disordered" evidence="10">
    <location>
        <begin position="601"/>
        <end position="623"/>
    </location>
</feature>
<dbReference type="EMBL" id="UYRS01000138">
    <property type="protein sequence ID" value="VDK22004.1"/>
    <property type="molecule type" value="Genomic_DNA"/>
</dbReference>
<keyword evidence="7" id="KW-0804">Transcription</keyword>
<dbReference type="GO" id="GO:0000981">
    <property type="term" value="F:DNA-binding transcription factor activity, RNA polymerase II-specific"/>
    <property type="evidence" value="ECO:0007669"/>
    <property type="project" value="TreeGrafter"/>
</dbReference>
<gene>
    <name evidence="12" type="ORF">TASK_LOCUS852</name>
</gene>
<name>A0A0R3VU79_TAEAS</name>
<dbReference type="GO" id="GO:1990907">
    <property type="term" value="C:beta-catenin-TCF complex"/>
    <property type="evidence" value="ECO:0007669"/>
    <property type="project" value="TreeGrafter"/>
</dbReference>
<dbReference type="SMART" id="SM00398">
    <property type="entry name" value="HMG"/>
    <property type="match status" value="1"/>
</dbReference>
<evidence type="ECO:0000256" key="10">
    <source>
        <dbReference type="SAM" id="MobiDB-lite"/>
    </source>
</evidence>
<evidence type="ECO:0000256" key="8">
    <source>
        <dbReference type="ARBA" id="ARBA00023242"/>
    </source>
</evidence>
<dbReference type="Gene3D" id="1.10.30.10">
    <property type="entry name" value="High mobility group box domain"/>
    <property type="match status" value="1"/>
</dbReference>
<feature type="region of interest" description="Disordered" evidence="10">
    <location>
        <begin position="239"/>
        <end position="282"/>
    </location>
</feature>
<dbReference type="STRING" id="60517.A0A0R3VU79"/>
<feature type="DNA-binding region" description="HMG box" evidence="9">
    <location>
        <begin position="161"/>
        <end position="229"/>
    </location>
</feature>
<feature type="compositionally biased region" description="Low complexity" evidence="10">
    <location>
        <begin position="899"/>
        <end position="914"/>
    </location>
</feature>
<organism evidence="14">
    <name type="scientific">Taenia asiatica</name>
    <name type="common">Asian tapeworm</name>
    <dbReference type="NCBI Taxonomy" id="60517"/>
    <lineage>
        <taxon>Eukaryota</taxon>
        <taxon>Metazoa</taxon>
        <taxon>Spiralia</taxon>
        <taxon>Lophotrochozoa</taxon>
        <taxon>Platyhelminthes</taxon>
        <taxon>Cestoda</taxon>
        <taxon>Eucestoda</taxon>
        <taxon>Cyclophyllidea</taxon>
        <taxon>Taeniidae</taxon>
        <taxon>Taenia</taxon>
    </lineage>
</organism>
<dbReference type="GO" id="GO:0000785">
    <property type="term" value="C:chromatin"/>
    <property type="evidence" value="ECO:0007669"/>
    <property type="project" value="TreeGrafter"/>
</dbReference>
<dbReference type="PANTHER" id="PTHR10373:SF38">
    <property type="entry name" value="PROTEIN PANGOLIN, ISOFORM J"/>
    <property type="match status" value="1"/>
</dbReference>
<comment type="similarity">
    <text evidence="2">Belongs to the TCF/LEF family.</text>
</comment>
<dbReference type="Pfam" id="PF00505">
    <property type="entry name" value="HMG_box"/>
    <property type="match status" value="1"/>
</dbReference>
<accession>A0A0R3VU79</accession>
<keyword evidence="8 9" id="KW-0539">Nucleus</keyword>
<proteinExistence type="inferred from homology"/>
<keyword evidence="13" id="KW-1185">Reference proteome</keyword>
<dbReference type="GO" id="GO:0000978">
    <property type="term" value="F:RNA polymerase II cis-regulatory region sequence-specific DNA binding"/>
    <property type="evidence" value="ECO:0007669"/>
    <property type="project" value="TreeGrafter"/>
</dbReference>
<comment type="subcellular location">
    <subcellularLocation>
        <location evidence="1">Nucleus</location>
    </subcellularLocation>
</comment>
<dbReference type="PANTHER" id="PTHR10373">
    <property type="entry name" value="TRANSCRIPTION FACTOR 7 FAMILY MEMBER"/>
    <property type="match status" value="1"/>
</dbReference>
<dbReference type="GO" id="GO:0060070">
    <property type="term" value="P:canonical Wnt signaling pathway"/>
    <property type="evidence" value="ECO:0007669"/>
    <property type="project" value="TreeGrafter"/>
</dbReference>
<feature type="compositionally biased region" description="Polar residues" evidence="10">
    <location>
        <begin position="337"/>
        <end position="353"/>
    </location>
</feature>
<dbReference type="InterPro" id="IPR036910">
    <property type="entry name" value="HMG_box_dom_sf"/>
</dbReference>
<dbReference type="OrthoDB" id="6247875at2759"/>
<evidence type="ECO:0000256" key="2">
    <source>
        <dbReference type="ARBA" id="ARBA00006569"/>
    </source>
</evidence>
<evidence type="ECO:0000256" key="6">
    <source>
        <dbReference type="ARBA" id="ARBA00023159"/>
    </source>
</evidence>
<feature type="region of interest" description="Disordered" evidence="10">
    <location>
        <begin position="113"/>
        <end position="150"/>
    </location>
</feature>
<evidence type="ECO:0000259" key="11">
    <source>
        <dbReference type="PROSITE" id="PS50118"/>
    </source>
</evidence>
<reference evidence="14" key="1">
    <citation type="submission" date="2017-02" db="UniProtKB">
        <authorList>
            <consortium name="WormBaseParasite"/>
        </authorList>
    </citation>
    <scope>IDENTIFICATION</scope>
</reference>
<keyword evidence="3" id="KW-0879">Wnt signaling pathway</keyword>
<dbReference type="WBParaSite" id="TASK_0000085101-mRNA-1">
    <property type="protein sequence ID" value="TASK_0000085101-mRNA-1"/>
    <property type="gene ID" value="TASK_0000085101"/>
</dbReference>
<evidence type="ECO:0000256" key="9">
    <source>
        <dbReference type="PROSITE-ProRule" id="PRU00267"/>
    </source>
</evidence>
<feature type="compositionally biased region" description="Basic residues" evidence="10">
    <location>
        <begin position="239"/>
        <end position="256"/>
    </location>
</feature>
<evidence type="ECO:0000313" key="13">
    <source>
        <dbReference type="Proteomes" id="UP000282613"/>
    </source>
</evidence>
<dbReference type="SMART" id="SM01366">
    <property type="entry name" value="c-clamp"/>
    <property type="match status" value="1"/>
</dbReference>
<evidence type="ECO:0000256" key="3">
    <source>
        <dbReference type="ARBA" id="ARBA00022687"/>
    </source>
</evidence>
<feature type="compositionally biased region" description="Pro residues" evidence="10">
    <location>
        <begin position="321"/>
        <end position="334"/>
    </location>
</feature>
<keyword evidence="6" id="KW-0010">Activator</keyword>
<feature type="compositionally biased region" description="Polar residues" evidence="10">
    <location>
        <begin position="113"/>
        <end position="142"/>
    </location>
</feature>
<evidence type="ECO:0000256" key="5">
    <source>
        <dbReference type="ARBA" id="ARBA00023125"/>
    </source>
</evidence>
<dbReference type="FunFam" id="1.10.30.10:FF:000001">
    <property type="entry name" value="transcription factor 7 isoform X2"/>
    <property type="match status" value="1"/>
</dbReference>
<keyword evidence="4" id="KW-0805">Transcription regulation</keyword>
<keyword evidence="5 9" id="KW-0238">DNA-binding</keyword>
<dbReference type="Proteomes" id="UP000282613">
    <property type="component" value="Unassembled WGS sequence"/>
</dbReference>
<dbReference type="SUPFAM" id="SSF47095">
    <property type="entry name" value="HMG-box"/>
    <property type="match status" value="1"/>
</dbReference>
<dbReference type="CDD" id="cd21996">
    <property type="entry name" value="HMG-box_TCF7-like"/>
    <property type="match status" value="1"/>
</dbReference>
<evidence type="ECO:0000256" key="1">
    <source>
        <dbReference type="ARBA" id="ARBA00004123"/>
    </source>
</evidence>
<reference evidence="12 13" key="2">
    <citation type="submission" date="2018-11" db="EMBL/GenBank/DDBJ databases">
        <authorList>
            <consortium name="Pathogen Informatics"/>
        </authorList>
    </citation>
    <scope>NUCLEOTIDE SEQUENCE [LARGE SCALE GENOMIC DNA]</scope>
</reference>
<dbReference type="InterPro" id="IPR009071">
    <property type="entry name" value="HMG_box_dom"/>
</dbReference>
<feature type="compositionally biased region" description="Polar residues" evidence="10">
    <location>
        <begin position="259"/>
        <end position="273"/>
    </location>
</feature>
<evidence type="ECO:0000313" key="12">
    <source>
        <dbReference type="EMBL" id="VDK22004.1"/>
    </source>
</evidence>
<dbReference type="AlphaFoldDB" id="A0A0R3VU79"/>
<sequence length="914" mass="98169">MVILRLSIEYIIVLNYFRHLSSLLNGTPFPWIRSMFAAAAAAHMHFLSAAAAAASFTSSLPTVQTNTAATSTANPSAASTTTRGIGQGALALSPAGLGRKAPSDAWVVQLSATASKPSESGRQNSRKPNCDPETTASSPQDEASSEPDGGRLLSRLKKAHIKKPLNAFMLFMKEMRPRVQEECTLKESAAINQILGKKWHELSRAEQTKYYEMARQAKELHQRLYPGWSARDNYAYHARRRHRRSRRPFPHHRSFVHKPTSSSSTINATSKTSPVGRLRSSSFHEDRKTLEFTQKVLERPHSTNDVYSPSIERRVASLSPLPSPPPPPPPPPPQSQMITNRVSEQQQQQIATHSSPPPRPSLPLPPPTQSHLPAYTAAFVSPLQAPSQPPPQALAALSRPTPNLANNALTMSACSAFEHHSNQAVHHHQQQQQPLPQQFLQTPSQRAFGYSPPSSSTVSTSATTAVSMYASAQGQGRGGTMSRASTGYWGYHGPQTVSHQSAVGVKRNPYLTAAAAMNSDSVAAVAAVAAMAVGELSGGSMKKCRARFGLEHQNLWCKPCRRKKKCIRFISENEIDDYMPQYHPYHAHSAAAAAAAAAAVAFNHHHHHPHQQPSPPQSQHHPYGVFTASRRHISAGAGGAYSGPAENPSSAHLRKQSFIQASVSPFGNGFGAGPQRPFTRQPIPQHISVTAAAATNSAYVHPSLGSSYKRPFPMTCTPRQHQQASREFTSVSNAPYASGGNGVNYWGSSSRSSTNATAACFSGSSTRFSASEVIISQGDPKLLAPLLRETQGSNPSPSTYPPPKMNDFPHTQQGTTLAADTSTVNSTTTTATIRSIASTNGGGGGDLRLKREAPPLSFGVADVMGFRSGEESVTLNTMLTVTSTSTSTSNIAVYRGNASPSTSSCPLRSSPELE</sequence>
<feature type="region of interest" description="Disordered" evidence="10">
    <location>
        <begin position="316"/>
        <end position="372"/>
    </location>
</feature>
<feature type="domain" description="HMG box" evidence="11">
    <location>
        <begin position="161"/>
        <end position="229"/>
    </location>
</feature>
<dbReference type="InterPro" id="IPR024940">
    <property type="entry name" value="TCF/LEF"/>
</dbReference>
<protein>
    <submittedName>
        <fullName evidence="14">HMG box domain-containing protein</fullName>
    </submittedName>
</protein>
<evidence type="ECO:0000256" key="4">
    <source>
        <dbReference type="ARBA" id="ARBA00023015"/>
    </source>
</evidence>